<dbReference type="PROSITE" id="PS51186">
    <property type="entry name" value="GNAT"/>
    <property type="match status" value="1"/>
</dbReference>
<dbReference type="GO" id="GO:0006754">
    <property type="term" value="P:ATP biosynthetic process"/>
    <property type="evidence" value="ECO:0007669"/>
    <property type="project" value="TreeGrafter"/>
</dbReference>
<dbReference type="InterPro" id="IPR015797">
    <property type="entry name" value="NUDIX_hydrolase-like_dom_sf"/>
</dbReference>
<keyword evidence="4" id="KW-0808">Transferase</keyword>
<evidence type="ECO:0000259" key="2">
    <source>
        <dbReference type="PROSITE" id="PS51186"/>
    </source>
</evidence>
<dbReference type="PROSITE" id="PS00893">
    <property type="entry name" value="NUDIX_BOX"/>
    <property type="match status" value="1"/>
</dbReference>
<dbReference type="Gene3D" id="3.40.630.30">
    <property type="match status" value="1"/>
</dbReference>
<dbReference type="InterPro" id="IPR016181">
    <property type="entry name" value="Acyl_CoA_acyltransferase"/>
</dbReference>
<dbReference type="Proteomes" id="UP000317043">
    <property type="component" value="Unassembled WGS sequence"/>
</dbReference>
<dbReference type="GO" id="GO:0004081">
    <property type="term" value="F:bis(5'-nucleosyl)-tetraphosphatase (asymmetrical) activity"/>
    <property type="evidence" value="ECO:0007669"/>
    <property type="project" value="TreeGrafter"/>
</dbReference>
<accession>A0A543APQ2</accession>
<dbReference type="RefSeq" id="WP_170183076.1">
    <property type="nucleotide sequence ID" value="NZ_JBHTGS010000002.1"/>
</dbReference>
<name>A0A543APQ2_9ACTN</name>
<dbReference type="Gene3D" id="3.90.79.10">
    <property type="entry name" value="Nucleoside Triphosphate Pyrophosphohydrolase"/>
    <property type="match status" value="1"/>
</dbReference>
<evidence type="ECO:0000259" key="3">
    <source>
        <dbReference type="PROSITE" id="PS51462"/>
    </source>
</evidence>
<evidence type="ECO:0000313" key="4">
    <source>
        <dbReference type="EMBL" id="TQL74552.1"/>
    </source>
</evidence>
<dbReference type="Pfam" id="PF00293">
    <property type="entry name" value="NUDIX"/>
    <property type="match status" value="1"/>
</dbReference>
<dbReference type="InterPro" id="IPR000182">
    <property type="entry name" value="GNAT_dom"/>
</dbReference>
<dbReference type="AlphaFoldDB" id="A0A543APQ2"/>
<dbReference type="GO" id="GO:0016747">
    <property type="term" value="F:acyltransferase activity, transferring groups other than amino-acyl groups"/>
    <property type="evidence" value="ECO:0007669"/>
    <property type="project" value="InterPro"/>
</dbReference>
<proteinExistence type="predicted"/>
<feature type="domain" description="Nudix hydrolase" evidence="3">
    <location>
        <begin position="14"/>
        <end position="138"/>
    </location>
</feature>
<organism evidence="4 5">
    <name type="scientific">Stackebrandtia endophytica</name>
    <dbReference type="NCBI Taxonomy" id="1496996"/>
    <lineage>
        <taxon>Bacteria</taxon>
        <taxon>Bacillati</taxon>
        <taxon>Actinomycetota</taxon>
        <taxon>Actinomycetes</taxon>
        <taxon>Glycomycetales</taxon>
        <taxon>Glycomycetaceae</taxon>
        <taxon>Stackebrandtia</taxon>
    </lineage>
</organism>
<dbReference type="SUPFAM" id="SSF55729">
    <property type="entry name" value="Acyl-CoA N-acyltransferases (Nat)"/>
    <property type="match status" value="1"/>
</dbReference>
<dbReference type="PROSITE" id="PS51462">
    <property type="entry name" value="NUDIX"/>
    <property type="match status" value="1"/>
</dbReference>
<evidence type="ECO:0000256" key="1">
    <source>
        <dbReference type="ARBA" id="ARBA00022801"/>
    </source>
</evidence>
<comment type="caution">
    <text evidence="4">The sequence shown here is derived from an EMBL/GenBank/DDBJ whole genome shotgun (WGS) entry which is preliminary data.</text>
</comment>
<gene>
    <name evidence="4" type="ORF">FB566_0037</name>
</gene>
<keyword evidence="5" id="KW-1185">Reference proteome</keyword>
<dbReference type="SUPFAM" id="SSF55811">
    <property type="entry name" value="Nudix"/>
    <property type="match status" value="1"/>
</dbReference>
<evidence type="ECO:0000313" key="5">
    <source>
        <dbReference type="Proteomes" id="UP000317043"/>
    </source>
</evidence>
<feature type="domain" description="N-acetyltransferase" evidence="2">
    <location>
        <begin position="145"/>
        <end position="318"/>
    </location>
</feature>
<dbReference type="GO" id="GO:0006167">
    <property type="term" value="P:AMP biosynthetic process"/>
    <property type="evidence" value="ECO:0007669"/>
    <property type="project" value="TreeGrafter"/>
</dbReference>
<dbReference type="EMBL" id="VFOW01000001">
    <property type="protein sequence ID" value="TQL74552.1"/>
    <property type="molecule type" value="Genomic_DNA"/>
</dbReference>
<keyword evidence="1" id="KW-0378">Hydrolase</keyword>
<protein>
    <submittedName>
        <fullName evidence="4">RimJ/RimL family protein N-acetyltransferase</fullName>
    </submittedName>
</protein>
<dbReference type="InterPro" id="IPR020084">
    <property type="entry name" value="NUDIX_hydrolase_CS"/>
</dbReference>
<sequence length="325" mass="35663">MNDTTWDGVSITESAPRGSAIIVRRRTDSGFLYPLMHRAAAESTEYWAWTPPSGMRQPGEAVHPAALRELAEETGLDSTTIHPVDLGGAHALWMAEPIDESTTIRLDPEHDDLRWCTADEAAKLCRPRVVAANITTVDAVPAVHMTFRPLDDTDFTMLSQWSHRRHLTPAWFHKTLTARQAADRYQPCLADDHPINIHILQINGNDAGIAQFATTADLPEYLDATGRPETTTIGFALTDPAWSGRGLGAQLIWSILRQLVLPRSPDTDVIACTAPGNHASIRALHKAGFTRNNTVDIGGRSRIVHQFNPGHWMGAPQTPPAATMT</sequence>
<dbReference type="PANTHER" id="PTHR21340">
    <property type="entry name" value="DIADENOSINE 5,5-P1,P4-TETRAPHOSPHATE PYROPHOSPHOHYDROLASE MUTT"/>
    <property type="match status" value="1"/>
</dbReference>
<dbReference type="PANTHER" id="PTHR21340:SF0">
    <property type="entry name" value="BIS(5'-NUCLEOSYL)-TETRAPHOSPHATASE [ASYMMETRICAL]"/>
    <property type="match status" value="1"/>
</dbReference>
<reference evidence="4 5" key="1">
    <citation type="submission" date="2019-06" db="EMBL/GenBank/DDBJ databases">
        <title>Sequencing the genomes of 1000 actinobacteria strains.</title>
        <authorList>
            <person name="Klenk H.-P."/>
        </authorList>
    </citation>
    <scope>NUCLEOTIDE SEQUENCE [LARGE SCALE GENOMIC DNA]</scope>
    <source>
        <strain evidence="4 5">DSM 45928</strain>
    </source>
</reference>
<dbReference type="InterPro" id="IPR051325">
    <property type="entry name" value="Nudix_hydrolase_domain"/>
</dbReference>
<dbReference type="InParanoid" id="A0A543APQ2"/>
<dbReference type="Pfam" id="PF13523">
    <property type="entry name" value="Acetyltransf_8"/>
    <property type="match status" value="1"/>
</dbReference>
<dbReference type="InterPro" id="IPR000086">
    <property type="entry name" value="NUDIX_hydrolase_dom"/>
</dbReference>